<evidence type="ECO:0000313" key="1">
    <source>
        <dbReference type="EMBL" id="MBD2187591.1"/>
    </source>
</evidence>
<accession>A0ABR7ZWG2</accession>
<dbReference type="PANTHER" id="PTHR33558">
    <property type="entry name" value="GLUTAREDOXIN-LIKE PROTEIN C5ORF63 HOMOLOG"/>
    <property type="match status" value="1"/>
</dbReference>
<dbReference type="EMBL" id="JACJQB010000006">
    <property type="protein sequence ID" value="MBD2187591.1"/>
    <property type="molecule type" value="Genomic_DNA"/>
</dbReference>
<name>A0ABR7ZWG2_9CYAN</name>
<keyword evidence="2" id="KW-1185">Reference proteome</keyword>
<dbReference type="PANTHER" id="PTHR33558:SF1">
    <property type="entry name" value="GLUTAREDOXIN-LIKE PROTEIN C5ORF63 HOMOLOG"/>
    <property type="match status" value="1"/>
</dbReference>
<sequence length="87" mass="10368">MKLILYSKQDCCLCEGLLEKLQQVKNLSFELEIRDITSNLDWFERYQYEIPVLCLLNDRNLEQELPRFPPRSGVDKLEALLQRYCQG</sequence>
<dbReference type="RefSeq" id="WP_190402469.1">
    <property type="nucleotide sequence ID" value="NZ_JACJQB010000006.1"/>
</dbReference>
<organism evidence="1 2">
    <name type="scientific">Pseudanabaena mucicola FACHB-723</name>
    <dbReference type="NCBI Taxonomy" id="2692860"/>
    <lineage>
        <taxon>Bacteria</taxon>
        <taxon>Bacillati</taxon>
        <taxon>Cyanobacteriota</taxon>
        <taxon>Cyanophyceae</taxon>
        <taxon>Pseudanabaenales</taxon>
        <taxon>Pseudanabaenaceae</taxon>
        <taxon>Pseudanabaena</taxon>
    </lineage>
</organism>
<comment type="caution">
    <text evidence="1">The sequence shown here is derived from an EMBL/GenBank/DDBJ whole genome shotgun (WGS) entry which is preliminary data.</text>
</comment>
<dbReference type="Pfam" id="PF05768">
    <property type="entry name" value="Glrx-like"/>
    <property type="match status" value="1"/>
</dbReference>
<dbReference type="InterPro" id="IPR036249">
    <property type="entry name" value="Thioredoxin-like_sf"/>
</dbReference>
<dbReference type="InterPro" id="IPR052565">
    <property type="entry name" value="Glutaredoxin-like_YDR286C"/>
</dbReference>
<dbReference type="Gene3D" id="3.40.30.10">
    <property type="entry name" value="Glutaredoxin"/>
    <property type="match status" value="1"/>
</dbReference>
<dbReference type="Proteomes" id="UP000642094">
    <property type="component" value="Unassembled WGS sequence"/>
</dbReference>
<evidence type="ECO:0000313" key="2">
    <source>
        <dbReference type="Proteomes" id="UP000642094"/>
    </source>
</evidence>
<gene>
    <name evidence="1" type="ORF">H6F41_05465</name>
</gene>
<dbReference type="InterPro" id="IPR008554">
    <property type="entry name" value="Glutaredoxin-like"/>
</dbReference>
<proteinExistence type="predicted"/>
<reference evidence="1 2" key="1">
    <citation type="journal article" date="2020" name="ISME J.">
        <title>Comparative genomics reveals insights into cyanobacterial evolution and habitat adaptation.</title>
        <authorList>
            <person name="Chen M.Y."/>
            <person name="Teng W.K."/>
            <person name="Zhao L."/>
            <person name="Hu C.X."/>
            <person name="Zhou Y.K."/>
            <person name="Han B.P."/>
            <person name="Song L.R."/>
            <person name="Shu W.S."/>
        </authorList>
    </citation>
    <scope>NUCLEOTIDE SEQUENCE [LARGE SCALE GENOMIC DNA]</scope>
    <source>
        <strain evidence="1 2">FACHB-723</strain>
    </source>
</reference>
<protein>
    <submittedName>
        <fullName evidence="1">Glutaredoxin family protein</fullName>
    </submittedName>
</protein>
<dbReference type="SUPFAM" id="SSF52833">
    <property type="entry name" value="Thioredoxin-like"/>
    <property type="match status" value="1"/>
</dbReference>